<accession>B2WKY7</accession>
<reference evidence="3" key="1">
    <citation type="journal article" date="2013" name="G3 (Bethesda)">
        <title>Comparative genomics of a plant-pathogenic fungus, Pyrenophora tritici-repentis, reveals transduplication and the impact of repeat elements on pathogenicity and population divergence.</title>
        <authorList>
            <person name="Manning V.A."/>
            <person name="Pandelova I."/>
            <person name="Dhillon B."/>
            <person name="Wilhelm L.J."/>
            <person name="Goodwin S.B."/>
            <person name="Berlin A.M."/>
            <person name="Figueroa M."/>
            <person name="Freitag M."/>
            <person name="Hane J.K."/>
            <person name="Henrissat B."/>
            <person name="Holman W.H."/>
            <person name="Kodira C.D."/>
            <person name="Martin J."/>
            <person name="Oliver R.P."/>
            <person name="Robbertse B."/>
            <person name="Schackwitz W."/>
            <person name="Schwartz D.C."/>
            <person name="Spatafora J.W."/>
            <person name="Turgeon B.G."/>
            <person name="Yandava C."/>
            <person name="Young S."/>
            <person name="Zhou S."/>
            <person name="Zeng Q."/>
            <person name="Grigoriev I.V."/>
            <person name="Ma L.-J."/>
            <person name="Ciuffetti L.M."/>
        </authorList>
    </citation>
    <scope>NUCLEOTIDE SEQUENCE [LARGE SCALE GENOMIC DNA]</scope>
    <source>
        <strain evidence="3">Pt-1C-BFP</strain>
    </source>
</reference>
<dbReference type="AlphaFoldDB" id="B2WKY7"/>
<dbReference type="PANTHER" id="PTHR40788:SF2">
    <property type="entry name" value="CLR5 DOMAIN-CONTAINING PROTEIN"/>
    <property type="match status" value="1"/>
</dbReference>
<dbReference type="HOGENOM" id="CLU_019062_0_0_1"/>
<dbReference type="OrthoDB" id="3670052at2759"/>
<dbReference type="Proteomes" id="UP000001471">
    <property type="component" value="Unassembled WGS sequence"/>
</dbReference>
<evidence type="ECO:0000313" key="3">
    <source>
        <dbReference type="Proteomes" id="UP000001471"/>
    </source>
</evidence>
<dbReference type="InParanoid" id="B2WKY7"/>
<evidence type="ECO:0000313" key="2">
    <source>
        <dbReference type="EMBL" id="EDU43697.1"/>
    </source>
</evidence>
<dbReference type="STRING" id="426418.B2WKY7"/>
<feature type="compositionally biased region" description="Basic and acidic residues" evidence="1">
    <location>
        <begin position="601"/>
        <end position="613"/>
    </location>
</feature>
<feature type="compositionally biased region" description="Polar residues" evidence="1">
    <location>
        <begin position="657"/>
        <end position="667"/>
    </location>
</feature>
<organism evidence="2 3">
    <name type="scientific">Pyrenophora tritici-repentis (strain Pt-1C-BFP)</name>
    <name type="common">Wheat tan spot fungus</name>
    <name type="synonym">Drechslera tritici-repentis</name>
    <dbReference type="NCBI Taxonomy" id="426418"/>
    <lineage>
        <taxon>Eukaryota</taxon>
        <taxon>Fungi</taxon>
        <taxon>Dikarya</taxon>
        <taxon>Ascomycota</taxon>
        <taxon>Pezizomycotina</taxon>
        <taxon>Dothideomycetes</taxon>
        <taxon>Pleosporomycetidae</taxon>
        <taxon>Pleosporales</taxon>
        <taxon>Pleosporineae</taxon>
        <taxon>Pleosporaceae</taxon>
        <taxon>Pyrenophora</taxon>
    </lineage>
</organism>
<evidence type="ECO:0000256" key="1">
    <source>
        <dbReference type="SAM" id="MobiDB-lite"/>
    </source>
</evidence>
<feature type="region of interest" description="Disordered" evidence="1">
    <location>
        <begin position="591"/>
        <end position="667"/>
    </location>
</feature>
<dbReference type="eggNOG" id="ENOG502QUCG">
    <property type="taxonomic scope" value="Eukaryota"/>
</dbReference>
<feature type="region of interest" description="Disordered" evidence="1">
    <location>
        <begin position="181"/>
        <end position="206"/>
    </location>
</feature>
<feature type="compositionally biased region" description="Acidic residues" evidence="1">
    <location>
        <begin position="183"/>
        <end position="201"/>
    </location>
</feature>
<sequence length="732" mass="83370">MQQVVNLCGRNIVLESLPPGVDFRETSIPMDGGPPQVTYEGNGLPGNSISLRECRREARAKSKSIVDNYKLLNNVLARYEDLIRTRWSKKTRTQRKTILHNSWHTTIPTSHRADLIAFRRSELDVGGEERNEDSAYWWPHINEEDLLTPATIPRFLNSRGRNAPSVFVDMDWDRSRSLRLDTKDDENDDEEIKEEEEEDNKDDDKDVEYLMNLRSADLTEYGKLVKVPAGAEDEGIKISATRGLLILEIQKAVMEFLINVCQGILHEKDLDPTALQQSPIHARLREREDYAWAMREDPSFFAVVVNDWNQIPPDGKKISPNLSHPIRIRQHWDRTVSSAINEVYGYLVIWKLMSDKLDAIIELQKQQAKGNYGRPEDVPGLVDAVRILKVILDVRVVEKQQRELGFILLSSPPMRPLFITDGGPVSGRNLAPPATLVMEMLRVIQQDKTQKPRITPMVARFMSDLGLGYELRSRLSILCPQIFQPGKKEEARTKVALDSLKFDQAFLAMYDLKMIVSPFYAGKNFLRLGDLGEPFTLPYPVSKRRTKESVETMQASERRLDALWEKYDEHLKKLLKPEVEAFLQKSMPARGELQRTTDWVEPEKPAKKARQNEEYITPVIPEPNPDPSTTLPIRKEKPKTCGTPAPSPTEPASSISHSQTTAPSTPVFTPEKLYGSVWRFTPKDGGKLFGTEAPINFHEPHPGVKLTFERARNYGRRLTRNYGLDGGSFTLA</sequence>
<gene>
    <name evidence="2" type="ORF">PTRG_10647</name>
</gene>
<proteinExistence type="predicted"/>
<dbReference type="EMBL" id="DS231628">
    <property type="protein sequence ID" value="EDU43697.1"/>
    <property type="molecule type" value="Genomic_DNA"/>
</dbReference>
<dbReference type="PANTHER" id="PTHR40788">
    <property type="entry name" value="CLR5 DOMAIN-CONTAINING PROTEIN-RELATED"/>
    <property type="match status" value="1"/>
</dbReference>
<protein>
    <submittedName>
        <fullName evidence="2">Uncharacterized protein</fullName>
    </submittedName>
</protein>
<name>B2WKY7_PYRTR</name>